<keyword evidence="7" id="KW-1015">Disulfide bond</keyword>
<evidence type="ECO:0000256" key="6">
    <source>
        <dbReference type="ARBA" id="ARBA00023136"/>
    </source>
</evidence>
<feature type="region of interest" description="Disordered" evidence="9">
    <location>
        <begin position="183"/>
        <end position="204"/>
    </location>
</feature>
<dbReference type="GO" id="GO:0005886">
    <property type="term" value="C:plasma membrane"/>
    <property type="evidence" value="ECO:0007669"/>
    <property type="project" value="UniProtKB-SubCell"/>
</dbReference>
<sequence>MQMSNIYSKSNGYTGTIVLELLPSSSSKVVSVSKGVSASIEIAFSEKSDITTEEVEENMSRAQSCDNCLFANSSFAACPSGQKAQDSIKCVNCPFGYSGFNCSESWQLVLVIVGSVLGGLLLITLILLPVVATKTSKKSSKNDTNADTGKPYNSNRPAKAPLVNNDFAASQAHSVNGSSFTNPGVPIFPRATTTSNSRTNLEMTPSNSQQTLISTDRKSRLYDNQDDLYLYSQSRPQTRGYVQYNHQRNTYDYNRNYNHHRNTYDYNHNRNYNHHRNTYDYNHNRIYNHHRNTYDYNHNRNYNHHRNT</sequence>
<evidence type="ECO:0000256" key="2">
    <source>
        <dbReference type="ARBA" id="ARBA00022475"/>
    </source>
</evidence>
<keyword evidence="4" id="KW-0732">Signal</keyword>
<comment type="subcellular location">
    <subcellularLocation>
        <location evidence="1">Cell membrane</location>
    </subcellularLocation>
</comment>
<organism evidence="11 12">
    <name type="scientific">Channa argus</name>
    <name type="common">Northern snakehead</name>
    <name type="synonym">Ophicephalus argus</name>
    <dbReference type="NCBI Taxonomy" id="215402"/>
    <lineage>
        <taxon>Eukaryota</taxon>
        <taxon>Metazoa</taxon>
        <taxon>Chordata</taxon>
        <taxon>Craniata</taxon>
        <taxon>Vertebrata</taxon>
        <taxon>Euteleostomi</taxon>
        <taxon>Actinopterygii</taxon>
        <taxon>Neopterygii</taxon>
        <taxon>Teleostei</taxon>
        <taxon>Neoteleostei</taxon>
        <taxon>Acanthomorphata</taxon>
        <taxon>Anabantaria</taxon>
        <taxon>Anabantiformes</taxon>
        <taxon>Channoidei</taxon>
        <taxon>Channidae</taxon>
        <taxon>Channa</taxon>
    </lineage>
</organism>
<keyword evidence="10" id="KW-1133">Transmembrane helix</keyword>
<evidence type="ECO:0000313" key="12">
    <source>
        <dbReference type="Proteomes" id="UP000503349"/>
    </source>
</evidence>
<keyword evidence="3" id="KW-0245">EGF-like domain</keyword>
<dbReference type="Proteomes" id="UP000503349">
    <property type="component" value="Chromosome 20"/>
</dbReference>
<evidence type="ECO:0000256" key="9">
    <source>
        <dbReference type="SAM" id="MobiDB-lite"/>
    </source>
</evidence>
<evidence type="ECO:0000256" key="3">
    <source>
        <dbReference type="ARBA" id="ARBA00022536"/>
    </source>
</evidence>
<evidence type="ECO:0000256" key="10">
    <source>
        <dbReference type="SAM" id="Phobius"/>
    </source>
</evidence>
<accession>A0A6G1QQ43</accession>
<feature type="compositionally biased region" description="Polar residues" evidence="9">
    <location>
        <begin position="191"/>
        <end position="204"/>
    </location>
</feature>
<proteinExistence type="predicted"/>
<keyword evidence="10" id="KW-0812">Transmembrane</keyword>
<evidence type="ECO:0000256" key="1">
    <source>
        <dbReference type="ARBA" id="ARBA00004236"/>
    </source>
</evidence>
<evidence type="ECO:0000256" key="7">
    <source>
        <dbReference type="ARBA" id="ARBA00023157"/>
    </source>
</evidence>
<dbReference type="PANTHER" id="PTHR24037">
    <property type="entry name" value="HEART DEVELOPMENT PROTEIN WITH EGF-LIKE DOMAINS 1"/>
    <property type="match status" value="1"/>
</dbReference>
<dbReference type="AlphaFoldDB" id="A0A6G1QQ43"/>
<name>A0A6G1QQ43_CHAAH</name>
<evidence type="ECO:0000256" key="4">
    <source>
        <dbReference type="ARBA" id="ARBA00022729"/>
    </source>
</evidence>
<reference evidence="11 12" key="1">
    <citation type="submission" date="2019-02" db="EMBL/GenBank/DDBJ databases">
        <title>Opniocepnalus argus genome.</title>
        <authorList>
            <person name="Zhou C."/>
            <person name="Xiao S."/>
        </authorList>
    </citation>
    <scope>NUCLEOTIDE SEQUENCE [LARGE SCALE GENOMIC DNA]</scope>
    <source>
        <strain evidence="11">OARG1902GOOAL</strain>
        <tissue evidence="11">Muscle</tissue>
    </source>
</reference>
<reference evidence="12" key="2">
    <citation type="submission" date="2019-02" db="EMBL/GenBank/DDBJ databases">
        <title>Opniocepnalus argus Var Kimnra genome.</title>
        <authorList>
            <person name="Zhou C."/>
            <person name="Xiao S."/>
        </authorList>
    </citation>
    <scope>NUCLEOTIDE SEQUENCE [LARGE SCALE GENOMIC DNA]</scope>
</reference>
<evidence type="ECO:0000256" key="5">
    <source>
        <dbReference type="ARBA" id="ARBA00022737"/>
    </source>
</evidence>
<keyword evidence="12" id="KW-1185">Reference proteome</keyword>
<keyword evidence="6 10" id="KW-0472">Membrane</keyword>
<feature type="transmembrane region" description="Helical" evidence="10">
    <location>
        <begin position="108"/>
        <end position="132"/>
    </location>
</feature>
<keyword evidence="2" id="KW-1003">Cell membrane</keyword>
<keyword evidence="5" id="KW-0677">Repeat</keyword>
<feature type="region of interest" description="Disordered" evidence="9">
    <location>
        <begin position="137"/>
        <end position="157"/>
    </location>
</feature>
<dbReference type="PANTHER" id="PTHR24037:SF10">
    <property type="entry name" value="MUCIN-13"/>
    <property type="match status" value="1"/>
</dbReference>
<protein>
    <submittedName>
        <fullName evidence="11">Mucin-13</fullName>
    </submittedName>
</protein>
<evidence type="ECO:0000256" key="8">
    <source>
        <dbReference type="ARBA" id="ARBA00023180"/>
    </source>
</evidence>
<keyword evidence="8" id="KW-0325">Glycoprotein</keyword>
<dbReference type="EMBL" id="CM015731">
    <property type="protein sequence ID" value="KAF3704413.1"/>
    <property type="molecule type" value="Genomic_DNA"/>
</dbReference>
<gene>
    <name evidence="11" type="ORF">EXN66_Car020102</name>
</gene>
<evidence type="ECO:0000313" key="11">
    <source>
        <dbReference type="EMBL" id="KAF3704413.1"/>
    </source>
</evidence>